<gene>
    <name evidence="1" type="ORF">LEP1GSC105_2736</name>
</gene>
<evidence type="ECO:0000313" key="2">
    <source>
        <dbReference type="Proteomes" id="UP000001340"/>
    </source>
</evidence>
<organism evidence="1 2">
    <name type="scientific">Leptospira interrogans str. UI 12758</name>
    <dbReference type="NCBI Taxonomy" id="1049938"/>
    <lineage>
        <taxon>Bacteria</taxon>
        <taxon>Pseudomonadati</taxon>
        <taxon>Spirochaetota</taxon>
        <taxon>Spirochaetia</taxon>
        <taxon>Leptospirales</taxon>
        <taxon>Leptospiraceae</taxon>
        <taxon>Leptospira</taxon>
    </lineage>
</organism>
<sequence length="47" mass="5502">MLETVISGFCELCSDSSSVIFKFWDDVYFIRIPIERKLLKILLALFT</sequence>
<name>A0A0E2D141_LEPIR</name>
<comment type="caution">
    <text evidence="1">The sequence shown here is derived from an EMBL/GenBank/DDBJ whole genome shotgun (WGS) entry which is preliminary data.</text>
</comment>
<proteinExistence type="predicted"/>
<protein>
    <submittedName>
        <fullName evidence="1">Uncharacterized protein</fullName>
    </submittedName>
</protein>
<evidence type="ECO:0000313" key="1">
    <source>
        <dbReference type="EMBL" id="EKR53548.1"/>
    </source>
</evidence>
<accession>A0A0E2D141</accession>
<reference evidence="1 2" key="1">
    <citation type="submission" date="2012-10" db="EMBL/GenBank/DDBJ databases">
        <authorList>
            <person name="Harkins D.M."/>
            <person name="Durkin A.S."/>
            <person name="Brinkac L.M."/>
            <person name="Haft D.H."/>
            <person name="Selengut J.D."/>
            <person name="Sanka R."/>
            <person name="DePew J."/>
            <person name="Purushe J."/>
            <person name="Chanthongthip A."/>
            <person name="Lattana O."/>
            <person name="Phetsouvanh R."/>
            <person name="Newton P.N."/>
            <person name="Vinetz J.M."/>
            <person name="Sutton G.G."/>
            <person name="Nierman W.C."/>
            <person name="Fouts D.E."/>
        </authorList>
    </citation>
    <scope>NUCLEOTIDE SEQUENCE [LARGE SCALE GENOMIC DNA]</scope>
    <source>
        <strain evidence="1 2">UI 12758</strain>
    </source>
</reference>
<dbReference type="Proteomes" id="UP000001340">
    <property type="component" value="Unassembled WGS sequence"/>
</dbReference>
<dbReference type="AlphaFoldDB" id="A0A0E2D141"/>
<dbReference type="EMBL" id="AHNR02000064">
    <property type="protein sequence ID" value="EKR53548.1"/>
    <property type="molecule type" value="Genomic_DNA"/>
</dbReference>